<evidence type="ECO:0000256" key="8">
    <source>
        <dbReference type="ARBA" id="ARBA00023242"/>
    </source>
</evidence>
<name>A0AAV8WQ21_9CUCU</name>
<keyword evidence="4" id="KW-0862">Zinc</keyword>
<comment type="subcellular location">
    <subcellularLocation>
        <location evidence="1">Nucleus</location>
    </subcellularLocation>
</comment>
<keyword evidence="13" id="KW-1185">Reference proteome</keyword>
<dbReference type="SUPFAM" id="SSF57667">
    <property type="entry name" value="beta-beta-alpha zinc fingers"/>
    <property type="match status" value="1"/>
</dbReference>
<dbReference type="GO" id="GO:0009791">
    <property type="term" value="P:post-embryonic development"/>
    <property type="evidence" value="ECO:0007669"/>
    <property type="project" value="UniProtKB-ARBA"/>
</dbReference>
<evidence type="ECO:0000256" key="3">
    <source>
        <dbReference type="ARBA" id="ARBA00022771"/>
    </source>
</evidence>
<evidence type="ECO:0000313" key="12">
    <source>
        <dbReference type="EMBL" id="KAJ8928549.1"/>
    </source>
</evidence>
<feature type="domain" description="BED-type" evidence="11">
    <location>
        <begin position="10"/>
        <end position="59"/>
    </location>
</feature>
<dbReference type="SMART" id="SM00614">
    <property type="entry name" value="ZnF_BED"/>
    <property type="match status" value="1"/>
</dbReference>
<evidence type="ECO:0000256" key="2">
    <source>
        <dbReference type="ARBA" id="ARBA00022723"/>
    </source>
</evidence>
<feature type="compositionally biased region" description="Basic and acidic residues" evidence="10">
    <location>
        <begin position="91"/>
        <end position="116"/>
    </location>
</feature>
<dbReference type="SUPFAM" id="SSF140996">
    <property type="entry name" value="Hermes dimerisation domain"/>
    <property type="match status" value="1"/>
</dbReference>
<keyword evidence="6" id="KW-0238">DNA-binding</keyword>
<sequence length="681" mass="77206">MLPKRSISKSKPSKVWSYFVKSENGGKCKLCQKFVKSSGNTTNLTNHLKRNHKKIYLNEKQLEIGKETAGPSNVNLFNLEAKASTSKAKFPKTDSESKYSDINTDERMDSGSEYSHRSPTPTAAKNSDVNVVICTSTDSQSQSFVSQKGRKRQQRIDQSFSDISSFSEGGNKANKVTNAIIFMIAKDNCPLNITEKVGFQYLMRTVAPSYHIPGRKTISNLMDEKYEVLFKLMKDKISSIKHFCFTSDVWTDTLNSRSFVGVTVHMVCENKLLNLTIALEELSKHHTGEYLADKLSNIFRHWEIPLEKFVAAVTDNGSNIVKAISILLGKSKHLPCFAHTLNLVAQKVCEDDAIHEIIKAVKQIITFFKHSVAASDELRKRNDLKLIQSVPTRWNSTYYMLEKFVKISEDVGTVLLKFPDAPRMLTAGELQIINEIISNLKPIEQVSKEISGDSYVTASIVIPLQNCMIKQISNLSPATDIGKHLKQIILSEITKRFGEIEGVSLLTIATLLDLRFKTIHFNSPLKLSHSVMKLKRLIEESQNEIINEETIEEPTKNENTGSIWDYHMQLSSHDKRTRRENGKENNAGINELDHYFSQPLVDRKVNPIQFWFEHKLAYPVLFEIAAQYFPIVATSVPTERLFSRAGNIMDPSRNRLSSTKFGRLLFLNSLELIGIYNIQIK</sequence>
<dbReference type="Pfam" id="PF05699">
    <property type="entry name" value="Dimer_Tnp_hAT"/>
    <property type="match status" value="1"/>
</dbReference>
<evidence type="ECO:0000256" key="1">
    <source>
        <dbReference type="ARBA" id="ARBA00004123"/>
    </source>
</evidence>
<dbReference type="SUPFAM" id="SSF53098">
    <property type="entry name" value="Ribonuclease H-like"/>
    <property type="match status" value="1"/>
</dbReference>
<dbReference type="InterPro" id="IPR012337">
    <property type="entry name" value="RNaseH-like_sf"/>
</dbReference>
<feature type="region of interest" description="Disordered" evidence="10">
    <location>
        <begin position="87"/>
        <end position="124"/>
    </location>
</feature>
<dbReference type="InterPro" id="IPR008906">
    <property type="entry name" value="HATC_C_dom"/>
</dbReference>
<reference evidence="12" key="1">
    <citation type="journal article" date="2023" name="Insect Mol. Biol.">
        <title>Genome sequencing provides insights into the evolution of gene families encoding plant cell wall-degrading enzymes in longhorned beetles.</title>
        <authorList>
            <person name="Shin N.R."/>
            <person name="Okamura Y."/>
            <person name="Kirsch R."/>
            <person name="Pauchet Y."/>
        </authorList>
    </citation>
    <scope>NUCLEOTIDE SEQUENCE</scope>
    <source>
        <strain evidence="12">RBIC_L_NR</strain>
    </source>
</reference>
<dbReference type="PROSITE" id="PS50808">
    <property type="entry name" value="ZF_BED"/>
    <property type="match status" value="1"/>
</dbReference>
<evidence type="ECO:0000256" key="6">
    <source>
        <dbReference type="ARBA" id="ARBA00023125"/>
    </source>
</evidence>
<proteinExistence type="predicted"/>
<dbReference type="GO" id="GO:0005634">
    <property type="term" value="C:nucleus"/>
    <property type="evidence" value="ECO:0007669"/>
    <property type="project" value="UniProtKB-SubCell"/>
</dbReference>
<dbReference type="InterPro" id="IPR052035">
    <property type="entry name" value="ZnF_BED_domain_contain"/>
</dbReference>
<keyword evidence="5" id="KW-0805">Transcription regulation</keyword>
<dbReference type="PANTHER" id="PTHR46481:SF10">
    <property type="entry name" value="ZINC FINGER BED DOMAIN-CONTAINING PROTEIN 39"/>
    <property type="match status" value="1"/>
</dbReference>
<dbReference type="PANTHER" id="PTHR46481">
    <property type="entry name" value="ZINC FINGER BED DOMAIN-CONTAINING PROTEIN 4"/>
    <property type="match status" value="1"/>
</dbReference>
<keyword evidence="8" id="KW-0539">Nucleus</keyword>
<dbReference type="GO" id="GO:0003677">
    <property type="term" value="F:DNA binding"/>
    <property type="evidence" value="ECO:0007669"/>
    <property type="project" value="UniProtKB-KW"/>
</dbReference>
<dbReference type="EMBL" id="JANEYF010005337">
    <property type="protein sequence ID" value="KAJ8928549.1"/>
    <property type="molecule type" value="Genomic_DNA"/>
</dbReference>
<dbReference type="GO" id="GO:0008270">
    <property type="term" value="F:zinc ion binding"/>
    <property type="evidence" value="ECO:0007669"/>
    <property type="project" value="UniProtKB-KW"/>
</dbReference>
<dbReference type="InterPro" id="IPR003656">
    <property type="entry name" value="Znf_BED"/>
</dbReference>
<comment type="caution">
    <text evidence="12">The sequence shown here is derived from an EMBL/GenBank/DDBJ whole genome shotgun (WGS) entry which is preliminary data.</text>
</comment>
<dbReference type="InterPro" id="IPR036236">
    <property type="entry name" value="Znf_C2H2_sf"/>
</dbReference>
<evidence type="ECO:0000313" key="13">
    <source>
        <dbReference type="Proteomes" id="UP001162156"/>
    </source>
</evidence>
<gene>
    <name evidence="12" type="ORF">NQ314_018887</name>
</gene>
<evidence type="ECO:0000256" key="10">
    <source>
        <dbReference type="SAM" id="MobiDB-lite"/>
    </source>
</evidence>
<evidence type="ECO:0000256" key="9">
    <source>
        <dbReference type="PROSITE-ProRule" id="PRU00027"/>
    </source>
</evidence>
<dbReference type="Pfam" id="PF02892">
    <property type="entry name" value="zf-BED"/>
    <property type="match status" value="1"/>
</dbReference>
<dbReference type="AlphaFoldDB" id="A0AAV8WQ21"/>
<evidence type="ECO:0000256" key="4">
    <source>
        <dbReference type="ARBA" id="ARBA00022833"/>
    </source>
</evidence>
<keyword evidence="3 9" id="KW-0863">Zinc-finger</keyword>
<organism evidence="12 13">
    <name type="scientific">Rhamnusium bicolor</name>
    <dbReference type="NCBI Taxonomy" id="1586634"/>
    <lineage>
        <taxon>Eukaryota</taxon>
        <taxon>Metazoa</taxon>
        <taxon>Ecdysozoa</taxon>
        <taxon>Arthropoda</taxon>
        <taxon>Hexapoda</taxon>
        <taxon>Insecta</taxon>
        <taxon>Pterygota</taxon>
        <taxon>Neoptera</taxon>
        <taxon>Endopterygota</taxon>
        <taxon>Coleoptera</taxon>
        <taxon>Polyphaga</taxon>
        <taxon>Cucujiformia</taxon>
        <taxon>Chrysomeloidea</taxon>
        <taxon>Cerambycidae</taxon>
        <taxon>Lepturinae</taxon>
        <taxon>Rhagiini</taxon>
        <taxon>Rhamnusium</taxon>
    </lineage>
</organism>
<keyword evidence="7" id="KW-0804">Transcription</keyword>
<keyword evidence="2" id="KW-0479">Metal-binding</keyword>
<evidence type="ECO:0000256" key="5">
    <source>
        <dbReference type="ARBA" id="ARBA00023015"/>
    </source>
</evidence>
<accession>A0AAV8WQ21</accession>
<dbReference type="Proteomes" id="UP001162156">
    <property type="component" value="Unassembled WGS sequence"/>
</dbReference>
<protein>
    <recommendedName>
        <fullName evidence="11">BED-type domain-containing protein</fullName>
    </recommendedName>
</protein>
<dbReference type="GO" id="GO:0046983">
    <property type="term" value="F:protein dimerization activity"/>
    <property type="evidence" value="ECO:0007669"/>
    <property type="project" value="InterPro"/>
</dbReference>
<evidence type="ECO:0000256" key="7">
    <source>
        <dbReference type="ARBA" id="ARBA00023163"/>
    </source>
</evidence>
<evidence type="ECO:0000259" key="11">
    <source>
        <dbReference type="PROSITE" id="PS50808"/>
    </source>
</evidence>